<feature type="compositionally biased region" description="Polar residues" evidence="5">
    <location>
        <begin position="45"/>
        <end position="57"/>
    </location>
</feature>
<feature type="compositionally biased region" description="Polar residues" evidence="5">
    <location>
        <begin position="189"/>
        <end position="199"/>
    </location>
</feature>
<feature type="region of interest" description="Disordered" evidence="5">
    <location>
        <begin position="123"/>
        <end position="240"/>
    </location>
</feature>
<dbReference type="PANTHER" id="PTHR22763:SF162">
    <property type="entry name" value="TRANSMEMBRANE E3 UBIQUITIN-PROTEIN LIGASE 1"/>
    <property type="match status" value="1"/>
</dbReference>
<dbReference type="InterPro" id="IPR001841">
    <property type="entry name" value="Znf_RING"/>
</dbReference>
<dbReference type="SUPFAM" id="SSF57850">
    <property type="entry name" value="RING/U-box"/>
    <property type="match status" value="1"/>
</dbReference>
<evidence type="ECO:0000313" key="8">
    <source>
        <dbReference type="Proteomes" id="UP001391051"/>
    </source>
</evidence>
<name>A0ABR1QCC7_9PEZI</name>
<feature type="region of interest" description="Disordered" evidence="5">
    <location>
        <begin position="271"/>
        <end position="324"/>
    </location>
</feature>
<accession>A0ABR1QCC7</accession>
<keyword evidence="8" id="KW-1185">Reference proteome</keyword>
<keyword evidence="3" id="KW-0862">Zinc</keyword>
<feature type="domain" description="RING-type" evidence="6">
    <location>
        <begin position="392"/>
        <end position="440"/>
    </location>
</feature>
<protein>
    <submittedName>
        <fullName evidence="7">E3 ubiquitin-protein ligase RDUF2</fullName>
    </submittedName>
</protein>
<dbReference type="InterPro" id="IPR013083">
    <property type="entry name" value="Znf_RING/FYVE/PHD"/>
</dbReference>
<proteinExistence type="predicted"/>
<feature type="region of interest" description="Disordered" evidence="5">
    <location>
        <begin position="1"/>
        <end position="104"/>
    </location>
</feature>
<dbReference type="PANTHER" id="PTHR22763">
    <property type="entry name" value="RING ZINC FINGER PROTEIN"/>
    <property type="match status" value="1"/>
</dbReference>
<feature type="compositionally biased region" description="Low complexity" evidence="5">
    <location>
        <begin position="82"/>
        <end position="96"/>
    </location>
</feature>
<dbReference type="PROSITE" id="PS50089">
    <property type="entry name" value="ZF_RING_2"/>
    <property type="match status" value="1"/>
</dbReference>
<gene>
    <name evidence="7" type="ORF">PG986_007267</name>
</gene>
<dbReference type="InterPro" id="IPR050731">
    <property type="entry name" value="HRD1_E3_ubiq-ligases"/>
</dbReference>
<comment type="caution">
    <text evidence="7">The sequence shown here is derived from an EMBL/GenBank/DDBJ whole genome shotgun (WGS) entry which is preliminary data.</text>
</comment>
<keyword evidence="1" id="KW-0479">Metal-binding</keyword>
<feature type="compositionally biased region" description="Pro residues" evidence="5">
    <location>
        <begin position="277"/>
        <end position="287"/>
    </location>
</feature>
<dbReference type="EMBL" id="JAQQWE010000005">
    <property type="protein sequence ID" value="KAK7951539.1"/>
    <property type="molecule type" value="Genomic_DNA"/>
</dbReference>
<evidence type="ECO:0000256" key="5">
    <source>
        <dbReference type="SAM" id="MobiDB-lite"/>
    </source>
</evidence>
<evidence type="ECO:0000256" key="2">
    <source>
        <dbReference type="ARBA" id="ARBA00022771"/>
    </source>
</evidence>
<evidence type="ECO:0000256" key="1">
    <source>
        <dbReference type="ARBA" id="ARBA00022723"/>
    </source>
</evidence>
<dbReference type="Gene3D" id="3.30.40.10">
    <property type="entry name" value="Zinc/RING finger domain, C3HC4 (zinc finger)"/>
    <property type="match status" value="1"/>
</dbReference>
<dbReference type="GeneID" id="92076551"/>
<evidence type="ECO:0000256" key="3">
    <source>
        <dbReference type="ARBA" id="ARBA00022833"/>
    </source>
</evidence>
<feature type="compositionally biased region" description="Polar residues" evidence="5">
    <location>
        <begin position="513"/>
        <end position="531"/>
    </location>
</feature>
<keyword evidence="2 4" id="KW-0863">Zinc-finger</keyword>
<evidence type="ECO:0000313" key="7">
    <source>
        <dbReference type="EMBL" id="KAK7951539.1"/>
    </source>
</evidence>
<dbReference type="Proteomes" id="UP001391051">
    <property type="component" value="Unassembled WGS sequence"/>
</dbReference>
<feature type="region of interest" description="Disordered" evidence="5">
    <location>
        <begin position="246"/>
        <end position="265"/>
    </location>
</feature>
<organism evidence="7 8">
    <name type="scientific">Apiospora aurea</name>
    <dbReference type="NCBI Taxonomy" id="335848"/>
    <lineage>
        <taxon>Eukaryota</taxon>
        <taxon>Fungi</taxon>
        <taxon>Dikarya</taxon>
        <taxon>Ascomycota</taxon>
        <taxon>Pezizomycotina</taxon>
        <taxon>Sordariomycetes</taxon>
        <taxon>Xylariomycetidae</taxon>
        <taxon>Amphisphaeriales</taxon>
        <taxon>Apiosporaceae</taxon>
        <taxon>Apiospora</taxon>
    </lineage>
</organism>
<evidence type="ECO:0000256" key="4">
    <source>
        <dbReference type="PROSITE-ProRule" id="PRU00175"/>
    </source>
</evidence>
<feature type="compositionally biased region" description="Polar residues" evidence="5">
    <location>
        <begin position="557"/>
        <end position="571"/>
    </location>
</feature>
<dbReference type="Pfam" id="PF13639">
    <property type="entry name" value="zf-RING_2"/>
    <property type="match status" value="1"/>
</dbReference>
<sequence>MDPSAMDFVMHRSPSEPSRLLSDTMPQHQSPCPAMRAAAAAAAATSSEQQHPNQGLGASSRMGGRPHYDPVHGSTSSGNWWQQPQPQQHQYSHQQQTMPHLGWPPALYPPFARTAPLYAPSLPPVPSPGASNPSTGTSSHIPPRLYNHENYGGHSHPLSQMHSPPTFHHPPTIPSLNRIGGSAPAHHSQGFSTQGNNPDSHVPRTTGLPALHPFSLMTQTQQASHSTQTFGNNSSSDMDAALRARPDTGEQLRGNTEASRFSHEDARVAMGYRRRQQPPPPQRPSSPPMGDMPAMQSSPGHSRRPRFQPSSSEPSSDEDTDPEHDVQTLRFLEAVSNNGMGYMQAYMGSEERVRAQQLLRGTVSGKRVASKSAIASLQSVEVSELTDNERTCIICYNEFGIENPEGVLEAPLRLPKCKHIFGDHCIKKWFEESDSCPYCRDKVPSEPQFQPSHPRSHQAMMHIVRQQHGFGGMPQALGGHRQARGEPGSQNRAGDPGRVAGLNFAEMYEQSSNFRRSDVSSFRSTWQTSPGRRSPSADFNDSRRRTRARHGSFRGSPPSTRPMSYTATSGGPNPPFARQYNSSLGRHSMQFSSASPRTRPLDTPATFELNTPPAFPGADVAGHPSSRGSTEVSNNGTYPLRADWRSPWGYQTPDMDEGPDSRPPFSSRHRMGSAVIANGYIGDSTGVQAALEQRNISFSARVATSPTHRLATVVFDDLGRPCVLVRTRRCVTLIDICIVPKSCLTANRLATPHSLPCPLWPAIQTPDDGGGGGHPLGGARYSSLDSFMRCGVVSQWRTRHAHEAFHGPDSNCI</sequence>
<feature type="compositionally biased region" description="Low complexity" evidence="5">
    <location>
        <begin position="218"/>
        <end position="229"/>
    </location>
</feature>
<feature type="region of interest" description="Disordered" evidence="5">
    <location>
        <begin position="513"/>
        <end position="577"/>
    </location>
</feature>
<dbReference type="RefSeq" id="XP_066699601.1">
    <property type="nucleotide sequence ID" value="XM_066843489.1"/>
</dbReference>
<reference evidence="7 8" key="1">
    <citation type="submission" date="2023-01" db="EMBL/GenBank/DDBJ databases">
        <title>Analysis of 21 Apiospora genomes using comparative genomics revels a genus with tremendous synthesis potential of carbohydrate active enzymes and secondary metabolites.</title>
        <authorList>
            <person name="Sorensen T."/>
        </authorList>
    </citation>
    <scope>NUCLEOTIDE SEQUENCE [LARGE SCALE GENOMIC DNA]</scope>
    <source>
        <strain evidence="7 8">CBS 24483</strain>
    </source>
</reference>
<feature type="compositionally biased region" description="Polar residues" evidence="5">
    <location>
        <begin position="129"/>
        <end position="140"/>
    </location>
</feature>
<evidence type="ECO:0000259" key="6">
    <source>
        <dbReference type="PROSITE" id="PS50089"/>
    </source>
</evidence>